<dbReference type="Proteomes" id="UP001549257">
    <property type="component" value="Unassembled WGS sequence"/>
</dbReference>
<dbReference type="InterPro" id="IPR036291">
    <property type="entry name" value="NAD(P)-bd_dom_sf"/>
</dbReference>
<protein>
    <submittedName>
        <fullName evidence="2">Nucleoside-diphosphate-sugar epimerase</fullName>
    </submittedName>
</protein>
<dbReference type="SUPFAM" id="SSF51735">
    <property type="entry name" value="NAD(P)-binding Rossmann-fold domains"/>
    <property type="match status" value="1"/>
</dbReference>
<dbReference type="InterPro" id="IPR001509">
    <property type="entry name" value="Epimerase_deHydtase"/>
</dbReference>
<accession>A0ABV2QQ32</accession>
<name>A0ABV2QQ32_9MICO</name>
<dbReference type="EMBL" id="JBEPSJ010000003">
    <property type="protein sequence ID" value="MET4583154.1"/>
    <property type="molecule type" value="Genomic_DNA"/>
</dbReference>
<proteinExistence type="predicted"/>
<comment type="caution">
    <text evidence="2">The sequence shown here is derived from an EMBL/GenBank/DDBJ whole genome shotgun (WGS) entry which is preliminary data.</text>
</comment>
<keyword evidence="3" id="KW-1185">Reference proteome</keyword>
<gene>
    <name evidence="2" type="ORF">ABIE21_002673</name>
</gene>
<reference evidence="2 3" key="1">
    <citation type="submission" date="2024-06" db="EMBL/GenBank/DDBJ databases">
        <title>Sorghum-associated microbial communities from plants grown in Nebraska, USA.</title>
        <authorList>
            <person name="Schachtman D."/>
        </authorList>
    </citation>
    <scope>NUCLEOTIDE SEQUENCE [LARGE SCALE GENOMIC DNA]</scope>
    <source>
        <strain evidence="2 3">2857</strain>
    </source>
</reference>
<dbReference type="Pfam" id="PF01370">
    <property type="entry name" value="Epimerase"/>
    <property type="match status" value="1"/>
</dbReference>
<evidence type="ECO:0000313" key="2">
    <source>
        <dbReference type="EMBL" id="MET4583154.1"/>
    </source>
</evidence>
<sequence length="297" mass="31160">MSSNHVVLGATGVVGRETVNALTAAGLPVTGVSRSTADLRDSAAVAEVLDGASVAYLTVGLPYALKTWQADWPRVVRATIDGCLAGGTHLVYFDNVYAYGASEGPMTESTPVGPSSRKGELRASLLTMLDEARDRGLEVTVGRSADFYGPGAGTSVFNSFAIDRIRAGKKPTWLFDAHLPHSMTYTPDIGRALAVLGTEIDARGGVWHLPTAPALTGAEYLELAGAQKYAVMSATTMRIGALFNGAAREALEMAYQNTAPYIFDSSAFEREFGVGPTPYAEGIAATLVHGSSAPTPR</sequence>
<evidence type="ECO:0000313" key="3">
    <source>
        <dbReference type="Proteomes" id="UP001549257"/>
    </source>
</evidence>
<organism evidence="2 3">
    <name type="scientific">Conyzicola nivalis</name>
    <dbReference type="NCBI Taxonomy" id="1477021"/>
    <lineage>
        <taxon>Bacteria</taxon>
        <taxon>Bacillati</taxon>
        <taxon>Actinomycetota</taxon>
        <taxon>Actinomycetes</taxon>
        <taxon>Micrococcales</taxon>
        <taxon>Microbacteriaceae</taxon>
        <taxon>Conyzicola</taxon>
    </lineage>
</organism>
<dbReference type="Gene3D" id="3.40.50.720">
    <property type="entry name" value="NAD(P)-binding Rossmann-like Domain"/>
    <property type="match status" value="1"/>
</dbReference>
<dbReference type="RefSeq" id="WP_354025322.1">
    <property type="nucleotide sequence ID" value="NZ_JBEPSJ010000003.1"/>
</dbReference>
<feature type="domain" description="NAD-dependent epimerase/dehydratase" evidence="1">
    <location>
        <begin position="6"/>
        <end position="172"/>
    </location>
</feature>
<evidence type="ECO:0000259" key="1">
    <source>
        <dbReference type="Pfam" id="PF01370"/>
    </source>
</evidence>